<protein>
    <recommendedName>
        <fullName evidence="3">HPr kinase/phosphorylase C-terminal domain-containing protein</fullName>
    </recommendedName>
</protein>
<sequence>MEDGVTFDIYPPGRIDWAAGPGWSGTFQPQFFGTLTALLLAWRSNVPIHGTSVEIDGKAWLICGRSGAGKSTLGAALIASGAARLIADDLSLLTGADDAMPLLRAGRPGMRLFPAVARLMEQAGAGTARSEPGNDKLMVEPPRVAPLESIPLAATILLGENEAKLPWQREKLLREHRFRPRWMDAIPGREDRDRVIRRVATVTPMLFVAAADIRDANAFAARANAVLERIRELES</sequence>
<comment type="caution">
    <text evidence="1">The sequence shown here is derived from an EMBL/GenBank/DDBJ whole genome shotgun (WGS) entry which is preliminary data.</text>
</comment>
<dbReference type="SUPFAM" id="SSF53795">
    <property type="entry name" value="PEP carboxykinase-like"/>
    <property type="match status" value="1"/>
</dbReference>
<dbReference type="EMBL" id="JBDIME010000014">
    <property type="protein sequence ID" value="MEN2791113.1"/>
    <property type="molecule type" value="Genomic_DNA"/>
</dbReference>
<evidence type="ECO:0000313" key="2">
    <source>
        <dbReference type="Proteomes" id="UP001419910"/>
    </source>
</evidence>
<evidence type="ECO:0008006" key="3">
    <source>
        <dbReference type="Google" id="ProtNLM"/>
    </source>
</evidence>
<dbReference type="Gene3D" id="3.40.50.300">
    <property type="entry name" value="P-loop containing nucleotide triphosphate hydrolases"/>
    <property type="match status" value="1"/>
</dbReference>
<name>A0ABU9Y5P7_9SPHN</name>
<organism evidence="1 2">
    <name type="scientific">Sphingomonas oligophenolica</name>
    <dbReference type="NCBI Taxonomy" id="301154"/>
    <lineage>
        <taxon>Bacteria</taxon>
        <taxon>Pseudomonadati</taxon>
        <taxon>Pseudomonadota</taxon>
        <taxon>Alphaproteobacteria</taxon>
        <taxon>Sphingomonadales</taxon>
        <taxon>Sphingomonadaceae</taxon>
        <taxon>Sphingomonas</taxon>
    </lineage>
</organism>
<gene>
    <name evidence="1" type="ORF">ABC974_15870</name>
</gene>
<dbReference type="InterPro" id="IPR027417">
    <property type="entry name" value="P-loop_NTPase"/>
</dbReference>
<dbReference type="Proteomes" id="UP001419910">
    <property type="component" value="Unassembled WGS sequence"/>
</dbReference>
<evidence type="ECO:0000313" key="1">
    <source>
        <dbReference type="EMBL" id="MEN2791113.1"/>
    </source>
</evidence>
<accession>A0ABU9Y5P7</accession>
<keyword evidence="2" id="KW-1185">Reference proteome</keyword>
<reference evidence="1 2" key="1">
    <citation type="submission" date="2024-05" db="EMBL/GenBank/DDBJ databases">
        <authorList>
            <person name="Liu Q."/>
            <person name="Xin Y.-H."/>
        </authorList>
    </citation>
    <scope>NUCLEOTIDE SEQUENCE [LARGE SCALE GENOMIC DNA]</scope>
    <source>
        <strain evidence="1 2">CGMCC 1.10181</strain>
    </source>
</reference>
<proteinExistence type="predicted"/>